<dbReference type="EMBL" id="CP017174">
    <property type="protein sequence ID" value="QDE69820.1"/>
    <property type="molecule type" value="Genomic_DNA"/>
</dbReference>
<sequence length="126" mass="14113">MGKIEVVSQAIQAWVLKQPDVQSIESFVRLEKRITMFVRRKDGSYQNVIVEYFSNVATWEGVRGLLDAAEEGLLFSDDVRVVLVFDHPMAAEFSEAPLQTLRESVVSAKISVGLIQDDGSFVLTSY</sequence>
<organism evidence="1 2">
    <name type="scientific">Myxococcus xanthus</name>
    <dbReference type="NCBI Taxonomy" id="34"/>
    <lineage>
        <taxon>Bacteria</taxon>
        <taxon>Pseudomonadati</taxon>
        <taxon>Myxococcota</taxon>
        <taxon>Myxococcia</taxon>
        <taxon>Myxococcales</taxon>
        <taxon>Cystobacterineae</taxon>
        <taxon>Myxococcaceae</taxon>
        <taxon>Myxococcus</taxon>
    </lineage>
</organism>
<accession>A0AAE6KU46</accession>
<dbReference type="AlphaFoldDB" id="A0AAE6KU46"/>
<dbReference type="Proteomes" id="UP000320179">
    <property type="component" value="Chromosome"/>
</dbReference>
<evidence type="ECO:0000313" key="1">
    <source>
        <dbReference type="EMBL" id="QDE69820.1"/>
    </source>
</evidence>
<gene>
    <name evidence="1" type="ORF">BHS09_24140</name>
</gene>
<name>A0AAE6KU46_MYXXA</name>
<reference evidence="1 2" key="1">
    <citation type="journal article" date="2019" name="Science">
        <title>Social genes are selection hotspots in kin groups of a soil microbe.</title>
        <authorList>
            <person name="Wielgoss S."/>
            <person name="Wolfensberger R."/>
            <person name="Sun L."/>
            <person name="Fiegna F."/>
            <person name="Velicer G.J."/>
        </authorList>
    </citation>
    <scope>NUCLEOTIDE SEQUENCE [LARGE SCALE GENOMIC DNA]</scope>
    <source>
        <strain evidence="1 2">MC3.5.9c15</strain>
    </source>
</reference>
<protein>
    <submittedName>
        <fullName evidence="1">Uncharacterized protein</fullName>
    </submittedName>
</protein>
<proteinExistence type="predicted"/>
<evidence type="ECO:0000313" key="2">
    <source>
        <dbReference type="Proteomes" id="UP000320179"/>
    </source>
</evidence>